<feature type="domain" description="PilZ" evidence="1">
    <location>
        <begin position="41"/>
        <end position="106"/>
    </location>
</feature>
<accession>A0ABS7ZYJ2</accession>
<dbReference type="Proteomes" id="UP000714380">
    <property type="component" value="Unassembled WGS sequence"/>
</dbReference>
<reference evidence="2 3" key="1">
    <citation type="submission" date="2020-12" db="EMBL/GenBank/DDBJ databases">
        <title>Novel Thalassolituus-related marine hydrocarbonoclastic bacteria mediated algae-derived hydrocarbons mineralization in twilight zone of the northern South China Sea.</title>
        <authorList>
            <person name="Dong C."/>
        </authorList>
    </citation>
    <scope>NUCLEOTIDE SEQUENCE [LARGE SCALE GENOMIC DNA]</scope>
    <source>
        <strain evidence="2 3">IMCC1826</strain>
    </source>
</reference>
<proteinExistence type="predicted"/>
<comment type="caution">
    <text evidence="2">The sequence shown here is derived from an EMBL/GenBank/DDBJ whole genome shotgun (WGS) entry which is preliminary data.</text>
</comment>
<keyword evidence="3" id="KW-1185">Reference proteome</keyword>
<gene>
    <name evidence="2" type="ORF">I9W95_17695</name>
</gene>
<name>A0ABS7ZYJ2_9GAMM</name>
<dbReference type="InterPro" id="IPR009875">
    <property type="entry name" value="PilZ_domain"/>
</dbReference>
<organism evidence="2 3">
    <name type="scientific">Thalassolituus marinus</name>
    <dbReference type="NCBI Taxonomy" id="671053"/>
    <lineage>
        <taxon>Bacteria</taxon>
        <taxon>Pseudomonadati</taxon>
        <taxon>Pseudomonadota</taxon>
        <taxon>Gammaproteobacteria</taxon>
        <taxon>Oceanospirillales</taxon>
        <taxon>Oceanospirillaceae</taxon>
        <taxon>Thalassolituus</taxon>
    </lineage>
</organism>
<protein>
    <submittedName>
        <fullName evidence="2">PilZ domain-containing protein</fullName>
    </submittedName>
</protein>
<evidence type="ECO:0000259" key="1">
    <source>
        <dbReference type="Pfam" id="PF07238"/>
    </source>
</evidence>
<dbReference type="EMBL" id="JAEDAH010000105">
    <property type="protein sequence ID" value="MCA6065435.1"/>
    <property type="molecule type" value="Genomic_DNA"/>
</dbReference>
<dbReference type="RefSeq" id="WP_225677367.1">
    <property type="nucleotide sequence ID" value="NZ_JAEDAH010000105.1"/>
</dbReference>
<evidence type="ECO:0000313" key="3">
    <source>
        <dbReference type="Proteomes" id="UP000714380"/>
    </source>
</evidence>
<dbReference type="Pfam" id="PF07238">
    <property type="entry name" value="PilZ"/>
    <property type="match status" value="1"/>
</dbReference>
<evidence type="ECO:0000313" key="2">
    <source>
        <dbReference type="EMBL" id="MCA6065435.1"/>
    </source>
</evidence>
<sequence length="138" mass="16043">MNAKAYYSEQRGHTRLKTTSEFNETSWSYAREGVIRSLFAKRFPSLVVDISDGGMGLLTKEPIEPNSNISVLVSYRDYRSFPMTGRVRHCETLRYESKDFSGLYYRVSIQLQYNSGRPLEQYKRLLRRVAKATGIRLD</sequence>